<evidence type="ECO:0000256" key="3">
    <source>
        <dbReference type="ARBA" id="ARBA00022692"/>
    </source>
</evidence>
<evidence type="ECO:0000256" key="6">
    <source>
        <dbReference type="SAM" id="Phobius"/>
    </source>
</evidence>
<organism evidence="7 8">
    <name type="scientific">Apteryx owenii</name>
    <name type="common">Little spotted kiwi</name>
    <dbReference type="NCBI Taxonomy" id="8824"/>
    <lineage>
        <taxon>Eukaryota</taxon>
        <taxon>Metazoa</taxon>
        <taxon>Chordata</taxon>
        <taxon>Craniata</taxon>
        <taxon>Vertebrata</taxon>
        <taxon>Euteleostomi</taxon>
        <taxon>Archelosauria</taxon>
        <taxon>Archosauria</taxon>
        <taxon>Dinosauria</taxon>
        <taxon>Saurischia</taxon>
        <taxon>Theropoda</taxon>
        <taxon>Coelurosauria</taxon>
        <taxon>Aves</taxon>
        <taxon>Palaeognathae</taxon>
        <taxon>Apterygiformes</taxon>
        <taxon>Apterygidae</taxon>
        <taxon>Apteryx</taxon>
    </lineage>
</organism>
<dbReference type="PANTHER" id="PTHR31258">
    <property type="entry name" value="KERATINOCYTE-ASSOCIATED PROTEIN 3"/>
    <property type="match status" value="1"/>
</dbReference>
<dbReference type="Pfam" id="PF12304">
    <property type="entry name" value="BCLP"/>
    <property type="match status" value="1"/>
</dbReference>
<protein>
    <submittedName>
        <fullName evidence="7">Uncharacterized protein</fullName>
    </submittedName>
</protein>
<feature type="transmembrane region" description="Helical" evidence="6">
    <location>
        <begin position="131"/>
        <end position="152"/>
    </location>
</feature>
<proteinExistence type="inferred from homology"/>
<dbReference type="AlphaFoldDB" id="A0A8B9P0L4"/>
<reference evidence="7" key="1">
    <citation type="submission" date="2025-08" db="UniProtKB">
        <authorList>
            <consortium name="Ensembl"/>
        </authorList>
    </citation>
    <scope>IDENTIFICATION</scope>
</reference>
<keyword evidence="5 6" id="KW-0472">Membrane</keyword>
<evidence type="ECO:0000256" key="5">
    <source>
        <dbReference type="ARBA" id="ARBA00023136"/>
    </source>
</evidence>
<accession>A0A8B9P0L4</accession>
<name>A0A8B9P0L4_APTOW</name>
<dbReference type="PANTHER" id="PTHR31258:SF2">
    <property type="entry name" value="TRANSMEMBRANE PROTEIN 54"/>
    <property type="match status" value="1"/>
</dbReference>
<dbReference type="Proteomes" id="UP000694424">
    <property type="component" value="Unplaced"/>
</dbReference>
<evidence type="ECO:0000256" key="2">
    <source>
        <dbReference type="ARBA" id="ARBA00011030"/>
    </source>
</evidence>
<evidence type="ECO:0000256" key="4">
    <source>
        <dbReference type="ARBA" id="ARBA00022989"/>
    </source>
</evidence>
<keyword evidence="8" id="KW-1185">Reference proteome</keyword>
<evidence type="ECO:0000313" key="7">
    <source>
        <dbReference type="Ensembl" id="ENSAOWP00000003344.1"/>
    </source>
</evidence>
<reference evidence="7" key="2">
    <citation type="submission" date="2025-09" db="UniProtKB">
        <authorList>
            <consortium name="Ensembl"/>
        </authorList>
    </citation>
    <scope>IDENTIFICATION</scope>
</reference>
<feature type="transmembrane region" description="Helical" evidence="6">
    <location>
        <begin position="12"/>
        <end position="38"/>
    </location>
</feature>
<dbReference type="GO" id="GO:0016020">
    <property type="term" value="C:membrane"/>
    <property type="evidence" value="ECO:0007669"/>
    <property type="project" value="UniProtKB-SubCell"/>
</dbReference>
<evidence type="ECO:0000313" key="8">
    <source>
        <dbReference type="Proteomes" id="UP000694424"/>
    </source>
</evidence>
<dbReference type="Ensembl" id="ENSAOWT00000003798.1">
    <property type="protein sequence ID" value="ENSAOWP00000003344.1"/>
    <property type="gene ID" value="ENSAOWG00000002346.1"/>
</dbReference>
<dbReference type="InterPro" id="IPR020977">
    <property type="entry name" value="Beta-casein-like"/>
</dbReference>
<comment type="subcellular location">
    <subcellularLocation>
        <location evidence="1">Membrane</location>
        <topology evidence="1">Multi-pass membrane protein</topology>
    </subcellularLocation>
</comment>
<evidence type="ECO:0000256" key="1">
    <source>
        <dbReference type="ARBA" id="ARBA00004141"/>
    </source>
</evidence>
<sequence length="182" mass="19591">SCARIGLDHQRLLMKTGLILIVIGHLNFIAGAFIHGIIPCFMANPQDTTSLQYLVSNLVVSALLVPQGTGAQEDAGVDAVGTQGGCRMDTAWMGMEMDAGCTYIGHGVDGDGCRVCTRWTRSSLSLWTFSLMLYLVQIIFSIRCLLLSLSILRPGHCCRGMHQKKETLAPSPHGSPLPHAAP</sequence>
<keyword evidence="3 6" id="KW-0812">Transmembrane</keyword>
<comment type="similarity">
    <text evidence="2">Belongs to the TMEM54 family.</text>
</comment>
<keyword evidence="4 6" id="KW-1133">Transmembrane helix</keyword>